<dbReference type="Proteomes" id="UP000235392">
    <property type="component" value="Unassembled WGS sequence"/>
</dbReference>
<organism evidence="1 2">
    <name type="scientific">Puccinia coronata f. sp. avenae</name>
    <dbReference type="NCBI Taxonomy" id="200324"/>
    <lineage>
        <taxon>Eukaryota</taxon>
        <taxon>Fungi</taxon>
        <taxon>Dikarya</taxon>
        <taxon>Basidiomycota</taxon>
        <taxon>Pucciniomycotina</taxon>
        <taxon>Pucciniomycetes</taxon>
        <taxon>Pucciniales</taxon>
        <taxon>Pucciniaceae</taxon>
        <taxon>Puccinia</taxon>
    </lineage>
</organism>
<evidence type="ECO:0000313" key="2">
    <source>
        <dbReference type="Proteomes" id="UP000235392"/>
    </source>
</evidence>
<comment type="caution">
    <text evidence="1">The sequence shown here is derived from an EMBL/GenBank/DDBJ whole genome shotgun (WGS) entry which is preliminary data.</text>
</comment>
<protein>
    <submittedName>
        <fullName evidence="1">Uncharacterized protein</fullName>
    </submittedName>
</protein>
<dbReference type="EMBL" id="PGCI01000389">
    <property type="protein sequence ID" value="PLW27855.1"/>
    <property type="molecule type" value="Genomic_DNA"/>
</dbReference>
<evidence type="ECO:0000313" key="1">
    <source>
        <dbReference type="EMBL" id="PLW27855.1"/>
    </source>
</evidence>
<sequence>MCAKAQQVLLDSHRAGVAEATGQNLVEDLVQSSDVTLLSVHTDDANLVRNSRCMEWGVNTENEYVALVRSERLTKDIVLRCLALSTSVGLSIYTEARIEQGATTVPVAQEHLFMQKYDGAARYGPKEAPLQIAHLVGLSDMASNMIVQCHVGQATFDNSVQCRVGQHLSDEF</sequence>
<proteinExistence type="predicted"/>
<accession>A0A2N5TQS9</accession>
<reference evidence="1 2" key="1">
    <citation type="submission" date="2017-11" db="EMBL/GenBank/DDBJ databases">
        <title>De novo assembly and phasing of dikaryotic genomes from two isolates of Puccinia coronata f. sp. avenae, the causal agent of oat crown rust.</title>
        <authorList>
            <person name="Miller M.E."/>
            <person name="Zhang Y."/>
            <person name="Omidvar V."/>
            <person name="Sperschneider J."/>
            <person name="Schwessinger B."/>
            <person name="Raley C."/>
            <person name="Palmer J.M."/>
            <person name="Garnica D."/>
            <person name="Upadhyaya N."/>
            <person name="Rathjen J."/>
            <person name="Taylor J.M."/>
            <person name="Park R.F."/>
            <person name="Dodds P.N."/>
            <person name="Hirsch C.D."/>
            <person name="Kianian S.F."/>
            <person name="Figueroa M."/>
        </authorList>
    </citation>
    <scope>NUCLEOTIDE SEQUENCE [LARGE SCALE GENOMIC DNA]</scope>
    <source>
        <strain evidence="1">12SD80</strain>
    </source>
</reference>
<name>A0A2N5TQS9_9BASI</name>
<dbReference type="AlphaFoldDB" id="A0A2N5TQS9"/>
<gene>
    <name evidence="1" type="ORF">PCASD_18755</name>
</gene>